<dbReference type="PANTHER" id="PTHR43581">
    <property type="entry name" value="ATP/GTP PHOSPHATASE"/>
    <property type="match status" value="1"/>
</dbReference>
<evidence type="ECO:0000313" key="3">
    <source>
        <dbReference type="Proteomes" id="UP000886833"/>
    </source>
</evidence>
<evidence type="ECO:0000259" key="1">
    <source>
        <dbReference type="Pfam" id="PF13304"/>
    </source>
</evidence>
<dbReference type="GO" id="GO:0005524">
    <property type="term" value="F:ATP binding"/>
    <property type="evidence" value="ECO:0007669"/>
    <property type="project" value="InterPro"/>
</dbReference>
<dbReference type="Gene3D" id="3.40.50.300">
    <property type="entry name" value="P-loop containing nucleotide triphosphate hydrolases"/>
    <property type="match status" value="1"/>
</dbReference>
<evidence type="ECO:0000313" key="2">
    <source>
        <dbReference type="EMBL" id="HIT37449.1"/>
    </source>
</evidence>
<sequence length="200" mass="23446">MAPTPTKEYKKTVKINADDLKNSMGSGQKLQFLLKLIQHSNKKYVYLDEPENHTHPSMLHITARLINELSETKEVCVATHSPELLNLLNIDFKNIYIFNDPEFRGPQKIDFEKAVVIPETINLENINHKSRSYYDMEILKNNILELHKKEFFEALFSKNVYIVEGVNDELFLKNCYINMENNMSSIVYFTVMENLIIYHL</sequence>
<reference evidence="2" key="2">
    <citation type="journal article" date="2021" name="PeerJ">
        <title>Extensive microbial diversity within the chicken gut microbiome revealed by metagenomics and culture.</title>
        <authorList>
            <person name="Gilroy R."/>
            <person name="Ravi A."/>
            <person name="Getino M."/>
            <person name="Pursley I."/>
            <person name="Horton D.L."/>
            <person name="Alikhan N.F."/>
            <person name="Baker D."/>
            <person name="Gharbi K."/>
            <person name="Hall N."/>
            <person name="Watson M."/>
            <person name="Adriaenssens E.M."/>
            <person name="Foster-Nyarko E."/>
            <person name="Jarju S."/>
            <person name="Secka A."/>
            <person name="Antonio M."/>
            <person name="Oren A."/>
            <person name="Chaudhuri R.R."/>
            <person name="La Ragione R."/>
            <person name="Hildebrand F."/>
            <person name="Pallen M.J."/>
        </authorList>
    </citation>
    <scope>NUCLEOTIDE SEQUENCE</scope>
    <source>
        <strain evidence="2">CHK195-26880</strain>
    </source>
</reference>
<accession>A0A9D1KBC5</accession>
<dbReference type="AlphaFoldDB" id="A0A9D1KBC5"/>
<comment type="caution">
    <text evidence="2">The sequence shown here is derived from an EMBL/GenBank/DDBJ whole genome shotgun (WGS) entry which is preliminary data.</text>
</comment>
<proteinExistence type="predicted"/>
<dbReference type="Pfam" id="PF13304">
    <property type="entry name" value="AAA_21"/>
    <property type="match status" value="1"/>
</dbReference>
<reference evidence="2" key="1">
    <citation type="submission" date="2020-10" db="EMBL/GenBank/DDBJ databases">
        <authorList>
            <person name="Gilroy R."/>
        </authorList>
    </citation>
    <scope>NUCLEOTIDE SEQUENCE</scope>
    <source>
        <strain evidence="2">CHK195-26880</strain>
    </source>
</reference>
<dbReference type="InterPro" id="IPR003959">
    <property type="entry name" value="ATPase_AAA_core"/>
</dbReference>
<dbReference type="GO" id="GO:0016887">
    <property type="term" value="F:ATP hydrolysis activity"/>
    <property type="evidence" value="ECO:0007669"/>
    <property type="project" value="InterPro"/>
</dbReference>
<feature type="domain" description="ATPase AAA-type core" evidence="1">
    <location>
        <begin position="8"/>
        <end position="86"/>
    </location>
</feature>
<dbReference type="EMBL" id="DVKQ01000041">
    <property type="protein sequence ID" value="HIT37449.1"/>
    <property type="molecule type" value="Genomic_DNA"/>
</dbReference>
<dbReference type="InterPro" id="IPR051396">
    <property type="entry name" value="Bact_Antivir_Def_Nuclease"/>
</dbReference>
<dbReference type="PANTHER" id="PTHR43581:SF4">
    <property type="entry name" value="ATP_GTP PHOSPHATASE"/>
    <property type="match status" value="1"/>
</dbReference>
<protein>
    <submittedName>
        <fullName evidence="2">AAA family ATPase</fullName>
    </submittedName>
</protein>
<name>A0A9D1KBC5_9FIRM</name>
<dbReference type="Proteomes" id="UP000886833">
    <property type="component" value="Unassembled WGS sequence"/>
</dbReference>
<gene>
    <name evidence="2" type="ORF">IAB59_03090</name>
</gene>
<dbReference type="InterPro" id="IPR027417">
    <property type="entry name" value="P-loop_NTPase"/>
</dbReference>
<dbReference type="SUPFAM" id="SSF52540">
    <property type="entry name" value="P-loop containing nucleoside triphosphate hydrolases"/>
    <property type="match status" value="1"/>
</dbReference>
<organism evidence="2 3">
    <name type="scientific">Candidatus Onthousia faecipullorum</name>
    <dbReference type="NCBI Taxonomy" id="2840887"/>
    <lineage>
        <taxon>Bacteria</taxon>
        <taxon>Bacillati</taxon>
        <taxon>Bacillota</taxon>
        <taxon>Bacilli</taxon>
        <taxon>Candidatus Onthousia</taxon>
    </lineage>
</organism>